<dbReference type="Pfam" id="PF01321">
    <property type="entry name" value="Creatinase_N"/>
    <property type="match status" value="1"/>
</dbReference>
<accession>A0A1N6TT71</accession>
<protein>
    <submittedName>
        <fullName evidence="3">D-alanyl-D-alanine dipeptidase</fullName>
    </submittedName>
</protein>
<dbReference type="InterPro" id="IPR029149">
    <property type="entry name" value="Creatin/AminoP/Spt16_N"/>
</dbReference>
<dbReference type="CDD" id="cd01092">
    <property type="entry name" value="APP-like"/>
    <property type="match status" value="1"/>
</dbReference>
<dbReference type="PANTHER" id="PTHR46112:SF3">
    <property type="entry name" value="AMINOPEPTIDASE YPDF"/>
    <property type="match status" value="1"/>
</dbReference>
<dbReference type="InterPro" id="IPR050659">
    <property type="entry name" value="Peptidase_M24B"/>
</dbReference>
<feature type="domain" description="Creatinase N-terminal" evidence="2">
    <location>
        <begin position="21"/>
        <end position="157"/>
    </location>
</feature>
<evidence type="ECO:0000259" key="2">
    <source>
        <dbReference type="Pfam" id="PF01321"/>
    </source>
</evidence>
<reference evidence="4" key="1">
    <citation type="submission" date="2017-01" db="EMBL/GenBank/DDBJ databases">
        <authorList>
            <person name="Varghese N."/>
            <person name="Submissions S."/>
        </authorList>
    </citation>
    <scope>NUCLEOTIDE SEQUENCE [LARGE SCALE GENOMIC DNA]</scope>
    <source>
        <strain evidence="4">3bp</strain>
    </source>
</reference>
<dbReference type="AlphaFoldDB" id="A0A1N6TT71"/>
<dbReference type="InterPro" id="IPR036005">
    <property type="entry name" value="Creatinase/aminopeptidase-like"/>
</dbReference>
<dbReference type="Gene3D" id="3.90.230.10">
    <property type="entry name" value="Creatinase/methionine aminopeptidase superfamily"/>
    <property type="match status" value="1"/>
</dbReference>
<dbReference type="InterPro" id="IPR000994">
    <property type="entry name" value="Pept_M24"/>
</dbReference>
<sequence length="392" mass="41176">MSSTDAARPGAAFGPEVYAVRRERAAAHAREAGLTGLLVSPGPDLAYFTGYAPPETERLTLLTIPAEGTGTTGGASVVVPLLERGDLASAPGADGLDVVTWRDGDDEHDAATRLLAADGTYAVSDATWALHVLGLQRALPGVRLTAFSDAVPTLRAVKDAAEVERLAAAGAAADAAFADVLGVAFAGRRERDVAADLDRFLREHGHEQVDFTLVCSGPNGADPHHDAGDRVIEPGDLVVLDFGGLRDGYGSDTSRTVLVAGGTDDALADQQREVYDVVRRAQQAGVDAVRPGATCQDVDRAARAVIVDAGYGEQFVHRTGHGIGTTTHEPPYMVEGEDRPIEAGMCFSVEPGVYLPGRFGVRIEDIVVAFPPDVPDGARRLNTSTHDLQTVR</sequence>
<proteinExistence type="predicted"/>
<evidence type="ECO:0000259" key="1">
    <source>
        <dbReference type="Pfam" id="PF00557"/>
    </source>
</evidence>
<gene>
    <name evidence="3" type="ORF">SAMN05518682_2902</name>
</gene>
<dbReference type="SUPFAM" id="SSF53092">
    <property type="entry name" value="Creatinase/prolidase N-terminal domain"/>
    <property type="match status" value="1"/>
</dbReference>
<dbReference type="EMBL" id="FTMI01000005">
    <property type="protein sequence ID" value="SIQ56519.1"/>
    <property type="molecule type" value="Genomic_DNA"/>
</dbReference>
<feature type="domain" description="Peptidase M24" evidence="1">
    <location>
        <begin position="165"/>
        <end position="368"/>
    </location>
</feature>
<dbReference type="SUPFAM" id="SSF55920">
    <property type="entry name" value="Creatinase/aminopeptidase"/>
    <property type="match status" value="1"/>
</dbReference>
<dbReference type="PANTHER" id="PTHR46112">
    <property type="entry name" value="AMINOPEPTIDASE"/>
    <property type="match status" value="1"/>
</dbReference>
<dbReference type="Pfam" id="PF00557">
    <property type="entry name" value="Peptidase_M24"/>
    <property type="match status" value="1"/>
</dbReference>
<dbReference type="Proteomes" id="UP000186235">
    <property type="component" value="Unassembled WGS sequence"/>
</dbReference>
<evidence type="ECO:0000313" key="4">
    <source>
        <dbReference type="Proteomes" id="UP000186235"/>
    </source>
</evidence>
<organism evidence="3 4">
    <name type="scientific">Cellulosimicrobium aquatile</name>
    <dbReference type="NCBI Taxonomy" id="1612203"/>
    <lineage>
        <taxon>Bacteria</taxon>
        <taxon>Bacillati</taxon>
        <taxon>Actinomycetota</taxon>
        <taxon>Actinomycetes</taxon>
        <taxon>Micrococcales</taxon>
        <taxon>Promicromonosporaceae</taxon>
        <taxon>Cellulosimicrobium</taxon>
    </lineage>
</organism>
<evidence type="ECO:0000313" key="3">
    <source>
        <dbReference type="EMBL" id="SIQ56519.1"/>
    </source>
</evidence>
<dbReference type="RefSeq" id="WP_076405595.1">
    <property type="nucleotide sequence ID" value="NZ_FTMI01000005.1"/>
</dbReference>
<keyword evidence="4" id="KW-1185">Reference proteome</keyword>
<dbReference type="InterPro" id="IPR000587">
    <property type="entry name" value="Creatinase_N"/>
</dbReference>
<name>A0A1N6TT71_9MICO</name>
<dbReference type="Gene3D" id="3.40.350.10">
    <property type="entry name" value="Creatinase/prolidase N-terminal domain"/>
    <property type="match status" value="1"/>
</dbReference>